<keyword evidence="1" id="KW-0732">Signal</keyword>
<evidence type="ECO:0000256" key="1">
    <source>
        <dbReference type="SAM" id="SignalP"/>
    </source>
</evidence>
<dbReference type="SUPFAM" id="SSF47781">
    <property type="entry name" value="RuvA domain 2-like"/>
    <property type="match status" value="1"/>
</dbReference>
<sequence length="88" mass="9252">MTKLKLLGIALFTLMTLLTTPVFAQEPIHINDATAESLATLPGIGEVKAQAIVDDRKANGDFKSVEDLSRVKGIGDATVAKLADSATL</sequence>
<dbReference type="RefSeq" id="WP_189445285.1">
    <property type="nucleotide sequence ID" value="NZ_BMZI01000006.1"/>
</dbReference>
<name>A0ABQ3E5Z8_9GAMM</name>
<dbReference type="InterPro" id="IPR051675">
    <property type="entry name" value="Endo/Exo/Phosphatase_dom_1"/>
</dbReference>
<protein>
    <recommendedName>
        <fullName evidence="2">Helix-hairpin-helix DNA-binding motif class 1 domain-containing protein</fullName>
    </recommendedName>
</protein>
<dbReference type="PANTHER" id="PTHR21180">
    <property type="entry name" value="ENDONUCLEASE/EXONUCLEASE/PHOSPHATASE FAMILY DOMAIN-CONTAINING PROTEIN 1"/>
    <property type="match status" value="1"/>
</dbReference>
<accession>A0ABQ3E5Z8</accession>
<dbReference type="SMART" id="SM00278">
    <property type="entry name" value="HhH1"/>
    <property type="match status" value="2"/>
</dbReference>
<feature type="chain" id="PRO_5045396617" description="Helix-hairpin-helix DNA-binding motif class 1 domain-containing protein" evidence="1">
    <location>
        <begin position="25"/>
        <end position="88"/>
    </location>
</feature>
<dbReference type="Pfam" id="PF12836">
    <property type="entry name" value="HHH_3"/>
    <property type="match status" value="1"/>
</dbReference>
<gene>
    <name evidence="3" type="ORF">GCM10009038_27380</name>
</gene>
<keyword evidence="4" id="KW-1185">Reference proteome</keyword>
<dbReference type="PANTHER" id="PTHR21180:SF32">
    <property type="entry name" value="ENDONUCLEASE_EXONUCLEASE_PHOSPHATASE FAMILY DOMAIN-CONTAINING PROTEIN 1"/>
    <property type="match status" value="1"/>
</dbReference>
<evidence type="ECO:0000259" key="2">
    <source>
        <dbReference type="SMART" id="SM00278"/>
    </source>
</evidence>
<dbReference type="NCBIfam" id="TIGR00426">
    <property type="entry name" value="competence protein ComEA helix-hairpin-helix repeat region"/>
    <property type="match status" value="1"/>
</dbReference>
<feature type="domain" description="Helix-hairpin-helix DNA-binding motif class 1" evidence="2">
    <location>
        <begin position="66"/>
        <end position="85"/>
    </location>
</feature>
<dbReference type="InterPro" id="IPR010994">
    <property type="entry name" value="RuvA_2-like"/>
</dbReference>
<proteinExistence type="predicted"/>
<evidence type="ECO:0000313" key="4">
    <source>
        <dbReference type="Proteomes" id="UP000646745"/>
    </source>
</evidence>
<organism evidence="3 4">
    <name type="scientific">Salinicola rhizosphaerae</name>
    <dbReference type="NCBI Taxonomy" id="1443141"/>
    <lineage>
        <taxon>Bacteria</taxon>
        <taxon>Pseudomonadati</taxon>
        <taxon>Pseudomonadota</taxon>
        <taxon>Gammaproteobacteria</taxon>
        <taxon>Oceanospirillales</taxon>
        <taxon>Halomonadaceae</taxon>
        <taxon>Salinicola</taxon>
    </lineage>
</organism>
<feature type="domain" description="Helix-hairpin-helix DNA-binding motif class 1" evidence="2">
    <location>
        <begin position="36"/>
        <end position="55"/>
    </location>
</feature>
<feature type="signal peptide" evidence="1">
    <location>
        <begin position="1"/>
        <end position="24"/>
    </location>
</feature>
<dbReference type="Gene3D" id="1.10.150.320">
    <property type="entry name" value="Photosystem II 12 kDa extrinsic protein"/>
    <property type="match status" value="1"/>
</dbReference>
<dbReference type="Proteomes" id="UP000646745">
    <property type="component" value="Unassembled WGS sequence"/>
</dbReference>
<dbReference type="EMBL" id="BMZI01000006">
    <property type="protein sequence ID" value="GHB27237.1"/>
    <property type="molecule type" value="Genomic_DNA"/>
</dbReference>
<reference evidence="4" key="1">
    <citation type="journal article" date="2019" name="Int. J. Syst. Evol. Microbiol.">
        <title>The Global Catalogue of Microorganisms (GCM) 10K type strain sequencing project: providing services to taxonomists for standard genome sequencing and annotation.</title>
        <authorList>
            <consortium name="The Broad Institute Genomics Platform"/>
            <consortium name="The Broad Institute Genome Sequencing Center for Infectious Disease"/>
            <person name="Wu L."/>
            <person name="Ma J."/>
        </authorList>
    </citation>
    <scope>NUCLEOTIDE SEQUENCE [LARGE SCALE GENOMIC DNA]</scope>
    <source>
        <strain evidence="4">KCTC 32998</strain>
    </source>
</reference>
<dbReference type="InterPro" id="IPR004509">
    <property type="entry name" value="Competence_ComEA_HhH"/>
</dbReference>
<evidence type="ECO:0000313" key="3">
    <source>
        <dbReference type="EMBL" id="GHB27237.1"/>
    </source>
</evidence>
<dbReference type="InterPro" id="IPR003583">
    <property type="entry name" value="Hlx-hairpin-Hlx_DNA-bd_motif"/>
</dbReference>
<comment type="caution">
    <text evidence="3">The sequence shown here is derived from an EMBL/GenBank/DDBJ whole genome shotgun (WGS) entry which is preliminary data.</text>
</comment>